<evidence type="ECO:0000256" key="9">
    <source>
        <dbReference type="ARBA" id="ARBA00048975"/>
    </source>
</evidence>
<protein>
    <recommendedName>
        <fullName evidence="3">Lipid-A-disaccharide synthase</fullName>
        <ecNumber evidence="2">2.4.1.182</ecNumber>
    </recommendedName>
</protein>
<evidence type="ECO:0000256" key="5">
    <source>
        <dbReference type="ARBA" id="ARBA00022556"/>
    </source>
</evidence>
<evidence type="ECO:0000256" key="8">
    <source>
        <dbReference type="ARBA" id="ARBA00023098"/>
    </source>
</evidence>
<keyword evidence="8" id="KW-0443">Lipid metabolism</keyword>
<keyword evidence="4" id="KW-0444">Lipid biosynthesis</keyword>
<evidence type="ECO:0000313" key="10">
    <source>
        <dbReference type="EMBL" id="HFX14287.1"/>
    </source>
</evidence>
<evidence type="ECO:0000256" key="6">
    <source>
        <dbReference type="ARBA" id="ARBA00022676"/>
    </source>
</evidence>
<reference evidence="10" key="1">
    <citation type="journal article" date="2020" name="mSystems">
        <title>Genome- and Community-Level Interaction Insights into Carbon Utilization and Element Cycling Functions of Hydrothermarchaeota in Hydrothermal Sediment.</title>
        <authorList>
            <person name="Zhou Z."/>
            <person name="Liu Y."/>
            <person name="Xu W."/>
            <person name="Pan J."/>
            <person name="Luo Z.H."/>
            <person name="Li M."/>
        </authorList>
    </citation>
    <scope>NUCLEOTIDE SEQUENCE [LARGE SCALE GENOMIC DNA]</scope>
    <source>
        <strain evidence="10">SpSt-81</strain>
    </source>
</reference>
<dbReference type="GO" id="GO:0009245">
    <property type="term" value="P:lipid A biosynthetic process"/>
    <property type="evidence" value="ECO:0007669"/>
    <property type="project" value="UniProtKB-KW"/>
</dbReference>
<proteinExistence type="predicted"/>
<sequence>MKIYFIANGPGEIAGWLYPLVQWIREYEPFWSKNLSYYLILNPCQFASGEEERVVRTWEFFEDIILPNEYWKLFKVKESNTIIFHIGGDLFFNLALAKRWKSKSLAYLEKDFYWERFYNRIYASEVLKYKKAVVVGDLRFDFLPNNGFSNNNKIALFPGSRTYGLRFYLPFYFMLAREILKDFPDLNFTLFFSPFLNPSERGKILEKLQPLWKDLPMEFRDLKDMRDVNGYFLAITLPGTNTLQLAYMKIPMLVILPLHRPEYLPLEGIGNLFKGRIRDFIIKAYLNRNPYLALPNKLYPGILPEVVGKFLFKDVLEFLRGLIVEREIILNIHNELKEKFNKNYLSSELIWKDFYHEVLEKAI</sequence>
<comment type="caution">
    <text evidence="10">The sequence shown here is derived from an EMBL/GenBank/DDBJ whole genome shotgun (WGS) entry which is preliminary data.</text>
</comment>
<evidence type="ECO:0000256" key="4">
    <source>
        <dbReference type="ARBA" id="ARBA00022516"/>
    </source>
</evidence>
<dbReference type="InterPro" id="IPR003835">
    <property type="entry name" value="Glyco_trans_19"/>
</dbReference>
<dbReference type="GO" id="GO:0005543">
    <property type="term" value="F:phospholipid binding"/>
    <property type="evidence" value="ECO:0007669"/>
    <property type="project" value="TreeGrafter"/>
</dbReference>
<dbReference type="GO" id="GO:0016020">
    <property type="term" value="C:membrane"/>
    <property type="evidence" value="ECO:0007669"/>
    <property type="project" value="GOC"/>
</dbReference>
<dbReference type="GO" id="GO:0008915">
    <property type="term" value="F:lipid-A-disaccharide synthase activity"/>
    <property type="evidence" value="ECO:0007669"/>
    <property type="project" value="UniProtKB-EC"/>
</dbReference>
<accession>A0A7C3ML60</accession>
<organism evidence="10">
    <name type="scientific">Dictyoglomus thermophilum</name>
    <dbReference type="NCBI Taxonomy" id="14"/>
    <lineage>
        <taxon>Bacteria</taxon>
        <taxon>Pseudomonadati</taxon>
        <taxon>Dictyoglomota</taxon>
        <taxon>Dictyoglomia</taxon>
        <taxon>Dictyoglomales</taxon>
        <taxon>Dictyoglomaceae</taxon>
        <taxon>Dictyoglomus</taxon>
    </lineage>
</organism>
<dbReference type="EC" id="2.4.1.182" evidence="2"/>
<evidence type="ECO:0000256" key="7">
    <source>
        <dbReference type="ARBA" id="ARBA00022679"/>
    </source>
</evidence>
<keyword evidence="6" id="KW-0328">Glycosyltransferase</keyword>
<name>A0A7C3ML60_DICTH</name>
<dbReference type="PANTHER" id="PTHR30372:SF4">
    <property type="entry name" value="LIPID-A-DISACCHARIDE SYNTHASE, MITOCHONDRIAL-RELATED"/>
    <property type="match status" value="1"/>
</dbReference>
<keyword evidence="7" id="KW-0808">Transferase</keyword>
<dbReference type="Pfam" id="PF02684">
    <property type="entry name" value="LpxB"/>
    <property type="match status" value="1"/>
</dbReference>
<dbReference type="EMBL" id="DTIN01000040">
    <property type="protein sequence ID" value="HFX14287.1"/>
    <property type="molecule type" value="Genomic_DNA"/>
</dbReference>
<gene>
    <name evidence="10" type="ORF">ENW00_09145</name>
</gene>
<keyword evidence="5" id="KW-0441">Lipid A biosynthesis</keyword>
<dbReference type="AlphaFoldDB" id="A0A7C3ML60"/>
<comment type="catalytic activity">
    <reaction evidence="9">
        <text>a lipid X + a UDP-2-N,3-O-bis[(3R)-3-hydroxyacyl]-alpha-D-glucosamine = a lipid A disaccharide + UDP + H(+)</text>
        <dbReference type="Rhea" id="RHEA:67828"/>
        <dbReference type="ChEBI" id="CHEBI:15378"/>
        <dbReference type="ChEBI" id="CHEBI:58223"/>
        <dbReference type="ChEBI" id="CHEBI:137748"/>
        <dbReference type="ChEBI" id="CHEBI:176338"/>
        <dbReference type="ChEBI" id="CHEBI:176343"/>
        <dbReference type="EC" id="2.4.1.182"/>
    </reaction>
</comment>
<comment type="function">
    <text evidence="1">Condensation of UDP-2,3-diacylglucosamine and 2,3-diacylglucosamine-1-phosphate to form lipid A disaccharide, a precursor of lipid A, a phosphorylated glycolipid that anchors the lipopolysaccharide to the outer membrane of the cell.</text>
</comment>
<evidence type="ECO:0000256" key="2">
    <source>
        <dbReference type="ARBA" id="ARBA00012687"/>
    </source>
</evidence>
<dbReference type="PANTHER" id="PTHR30372">
    <property type="entry name" value="LIPID-A-DISACCHARIDE SYNTHASE"/>
    <property type="match status" value="1"/>
</dbReference>
<evidence type="ECO:0000256" key="1">
    <source>
        <dbReference type="ARBA" id="ARBA00002056"/>
    </source>
</evidence>
<evidence type="ECO:0000256" key="3">
    <source>
        <dbReference type="ARBA" id="ARBA00020902"/>
    </source>
</evidence>